<evidence type="ECO:0008006" key="11">
    <source>
        <dbReference type="Google" id="ProtNLM"/>
    </source>
</evidence>
<dbReference type="AlphaFoldDB" id="A0AAD5VNP1"/>
<dbReference type="PROSITE" id="PS50073">
    <property type="entry name" value="COPPER_FIST_2"/>
    <property type="match status" value="1"/>
</dbReference>
<feature type="region of interest" description="Disordered" evidence="6">
    <location>
        <begin position="59"/>
        <end position="78"/>
    </location>
</feature>
<dbReference type="PANTHER" id="PTHR47338:SF29">
    <property type="entry name" value="ZN(2)-C6 FUNGAL-TYPE DOMAIN-CONTAINING PROTEIN"/>
    <property type="match status" value="1"/>
</dbReference>
<evidence type="ECO:0000256" key="3">
    <source>
        <dbReference type="ARBA" id="ARBA00023015"/>
    </source>
</evidence>
<dbReference type="CDD" id="cd00067">
    <property type="entry name" value="GAL4"/>
    <property type="match status" value="1"/>
</dbReference>
<dbReference type="Pfam" id="PF00172">
    <property type="entry name" value="Zn_clus"/>
    <property type="match status" value="1"/>
</dbReference>
<sequence>MEYRRISPTDGSPGPDGQHFTQPILKKGRACVNCRRRKMKCDGVQPVCGSCLRTEKAEDCEYTTGSERSTSQRLEDEVHRLQTRLRDLQRPSDPPQGVTLQQPYVPDASNRRQQSSLQEPPLQVAQRLLDTFLAHASQLGFFLHPGRFRSSVQLPGSAGHESRPAPSLLSTMYLLGIHLTEVLLAHYFFSNKRPVEAKYHFNAAYSLAIASGIHKMRTRNPPDSTLPPATDDIEEGERVNAYWAIFSADKEWAGVFSCNPNIPSVTTSASIRLVTPFPREIEEYETGRYRCEMRPGHTFDDFLAGGEAPGEPLSSRALHAKAAFLFERGRAFSRMSGIELSNRQRNGLGDDFRHIRSLALNLKATLPPFETWLRNPNIDVVRTAYVGLTLLDAALIRLHGVAATHGDEKAMQQRMMSAQNIFNNSMRLASASWNFGYLNPIIGIAWREAFDVLVDEIRNRAQSSWSARHPSAQGEDPLRRQIRKGVSSFTIYSSGSTFIRCELEEMTNILQGGSPFSTT</sequence>
<feature type="domain" description="Zn(2)-C6 fungal-type" evidence="7">
    <location>
        <begin position="30"/>
        <end position="62"/>
    </location>
</feature>
<dbReference type="CDD" id="cd12148">
    <property type="entry name" value="fungal_TF_MHR"/>
    <property type="match status" value="1"/>
</dbReference>
<feature type="compositionally biased region" description="Polar residues" evidence="6">
    <location>
        <begin position="63"/>
        <end position="72"/>
    </location>
</feature>
<keyword evidence="4" id="KW-0804">Transcription</keyword>
<feature type="region of interest" description="Disordered" evidence="6">
    <location>
        <begin position="86"/>
        <end position="119"/>
    </location>
</feature>
<dbReference type="InterPro" id="IPR036864">
    <property type="entry name" value="Zn2-C6_fun-type_DNA-bd_sf"/>
</dbReference>
<keyword evidence="10" id="KW-1185">Reference proteome</keyword>
<evidence type="ECO:0000313" key="10">
    <source>
        <dbReference type="Proteomes" id="UP001213000"/>
    </source>
</evidence>
<reference evidence="9" key="1">
    <citation type="submission" date="2022-07" db="EMBL/GenBank/DDBJ databases">
        <title>Genome Sequence of Leucocoprinus birnbaumii.</title>
        <authorList>
            <person name="Buettner E."/>
        </authorList>
    </citation>
    <scope>NUCLEOTIDE SEQUENCE</scope>
    <source>
        <strain evidence="9">VT141</strain>
    </source>
</reference>
<dbReference type="InterPro" id="IPR001138">
    <property type="entry name" value="Zn2Cys6_DnaBD"/>
</dbReference>
<dbReference type="PROSITE" id="PS00463">
    <property type="entry name" value="ZN2_CY6_FUNGAL_1"/>
    <property type="match status" value="1"/>
</dbReference>
<comment type="caution">
    <text evidence="9">The sequence shown here is derived from an EMBL/GenBank/DDBJ whole genome shotgun (WGS) entry which is preliminary data.</text>
</comment>
<evidence type="ECO:0000256" key="2">
    <source>
        <dbReference type="ARBA" id="ARBA00022723"/>
    </source>
</evidence>
<dbReference type="SUPFAM" id="SSF57701">
    <property type="entry name" value="Zn2/Cys6 DNA-binding domain"/>
    <property type="match status" value="1"/>
</dbReference>
<dbReference type="InterPro" id="IPR050815">
    <property type="entry name" value="TF_fung"/>
</dbReference>
<dbReference type="GO" id="GO:0003677">
    <property type="term" value="F:DNA binding"/>
    <property type="evidence" value="ECO:0007669"/>
    <property type="project" value="InterPro"/>
</dbReference>
<accession>A0AAD5VNP1</accession>
<dbReference type="Gene3D" id="4.10.240.10">
    <property type="entry name" value="Zn(2)-C6 fungal-type DNA-binding domain"/>
    <property type="match status" value="1"/>
</dbReference>
<dbReference type="InterPro" id="IPR001083">
    <property type="entry name" value="Cu_fist_DNA-bd_dom"/>
</dbReference>
<evidence type="ECO:0000256" key="6">
    <source>
        <dbReference type="SAM" id="MobiDB-lite"/>
    </source>
</evidence>
<feature type="region of interest" description="Disordered" evidence="6">
    <location>
        <begin position="1"/>
        <end position="22"/>
    </location>
</feature>
<dbReference type="GO" id="GO:0005507">
    <property type="term" value="F:copper ion binding"/>
    <property type="evidence" value="ECO:0007669"/>
    <property type="project" value="InterPro"/>
</dbReference>
<dbReference type="PANTHER" id="PTHR47338">
    <property type="entry name" value="ZN(II)2CYS6 TRANSCRIPTION FACTOR (EUROFUNG)-RELATED"/>
    <property type="match status" value="1"/>
</dbReference>
<feature type="domain" description="Copper-fist" evidence="8">
    <location>
        <begin position="42"/>
        <end position="92"/>
    </location>
</feature>
<protein>
    <recommendedName>
        <fullName evidence="11">Zn(2)-C6 fungal-type domain-containing protein</fullName>
    </recommendedName>
</protein>
<evidence type="ECO:0000313" key="9">
    <source>
        <dbReference type="EMBL" id="KAJ3565337.1"/>
    </source>
</evidence>
<keyword evidence="2" id="KW-0479">Metal-binding</keyword>
<evidence type="ECO:0000259" key="8">
    <source>
        <dbReference type="PROSITE" id="PS50073"/>
    </source>
</evidence>
<organism evidence="9 10">
    <name type="scientific">Leucocoprinus birnbaumii</name>
    <dbReference type="NCBI Taxonomy" id="56174"/>
    <lineage>
        <taxon>Eukaryota</taxon>
        <taxon>Fungi</taxon>
        <taxon>Dikarya</taxon>
        <taxon>Basidiomycota</taxon>
        <taxon>Agaricomycotina</taxon>
        <taxon>Agaricomycetes</taxon>
        <taxon>Agaricomycetidae</taxon>
        <taxon>Agaricales</taxon>
        <taxon>Agaricineae</taxon>
        <taxon>Agaricaceae</taxon>
        <taxon>Leucocoprinus</taxon>
    </lineage>
</organism>
<name>A0AAD5VNP1_9AGAR</name>
<evidence type="ECO:0000256" key="5">
    <source>
        <dbReference type="ARBA" id="ARBA00023242"/>
    </source>
</evidence>
<evidence type="ECO:0000256" key="4">
    <source>
        <dbReference type="ARBA" id="ARBA00023163"/>
    </source>
</evidence>
<dbReference type="SMART" id="SM00066">
    <property type="entry name" value="GAL4"/>
    <property type="match status" value="1"/>
</dbReference>
<dbReference type="EMBL" id="JANIEX010000579">
    <property type="protein sequence ID" value="KAJ3565337.1"/>
    <property type="molecule type" value="Genomic_DNA"/>
</dbReference>
<keyword evidence="5" id="KW-0539">Nucleus</keyword>
<keyword evidence="3" id="KW-0805">Transcription regulation</keyword>
<dbReference type="GO" id="GO:0005634">
    <property type="term" value="C:nucleus"/>
    <property type="evidence" value="ECO:0007669"/>
    <property type="project" value="UniProtKB-SubCell"/>
</dbReference>
<gene>
    <name evidence="9" type="ORF">NP233_g7695</name>
</gene>
<evidence type="ECO:0000256" key="1">
    <source>
        <dbReference type="ARBA" id="ARBA00004123"/>
    </source>
</evidence>
<comment type="subcellular location">
    <subcellularLocation>
        <location evidence="1">Nucleus</location>
    </subcellularLocation>
</comment>
<evidence type="ECO:0000259" key="7">
    <source>
        <dbReference type="PROSITE" id="PS50048"/>
    </source>
</evidence>
<dbReference type="GO" id="GO:0008270">
    <property type="term" value="F:zinc ion binding"/>
    <property type="evidence" value="ECO:0007669"/>
    <property type="project" value="InterPro"/>
</dbReference>
<dbReference type="GO" id="GO:0000981">
    <property type="term" value="F:DNA-binding transcription factor activity, RNA polymerase II-specific"/>
    <property type="evidence" value="ECO:0007669"/>
    <property type="project" value="InterPro"/>
</dbReference>
<dbReference type="PROSITE" id="PS50048">
    <property type="entry name" value="ZN2_CY6_FUNGAL_2"/>
    <property type="match status" value="1"/>
</dbReference>
<dbReference type="Proteomes" id="UP001213000">
    <property type="component" value="Unassembled WGS sequence"/>
</dbReference>
<proteinExistence type="predicted"/>